<feature type="chain" id="PRO_5005190737" evidence="2">
    <location>
        <begin position="20"/>
        <end position="377"/>
    </location>
</feature>
<evidence type="ECO:0000256" key="2">
    <source>
        <dbReference type="SAM" id="SignalP"/>
    </source>
</evidence>
<protein>
    <submittedName>
        <fullName evidence="3">Uncharacterized protein</fullName>
    </submittedName>
</protein>
<dbReference type="VEuPathDB" id="CryptoDB:Cvel_23620"/>
<feature type="region of interest" description="Disordered" evidence="1">
    <location>
        <begin position="129"/>
        <end position="149"/>
    </location>
</feature>
<dbReference type="AlphaFoldDB" id="A0A0G4GW02"/>
<sequence>MKLQILFLLGLSACGLSEAATANNTRSHIEATVEKDAKSVGQQISEDFEKFGNRTAQFWENLFSGNQKEKKGSRLLSASSDASDAGKKVADSAKEGATKASQAVGNAFRDASSFVGGLFGGRLLGASGDGDGNSASSSETSKDDAKDPQAAAKAVAAKFEKLTNGTDWEKFAKSDEFKKFANGTDWQKFVNSPEFKKFTNGTDWQKFVNSDAVKKFTNGTDWQKIVSDASAEGKKFSDGAGAFLQSLFGGSQKDKETGSDSAHRLLQFEGEEGDEYGDSDEYGEEEEEDDDDERRLLNTQVVSGGVGCNQYVAACREKNSAYSDYRRLCFGTASGNVGRGPLGNLRVSGSASAGCVSAEKRYKQLEVKCAAIPVGCH</sequence>
<feature type="region of interest" description="Disordered" evidence="1">
    <location>
        <begin position="267"/>
        <end position="293"/>
    </location>
</feature>
<dbReference type="EMBL" id="CDMZ01001607">
    <property type="protein sequence ID" value="CEM35112.1"/>
    <property type="molecule type" value="Genomic_DNA"/>
</dbReference>
<gene>
    <name evidence="3" type="ORF">Cvel_23620</name>
</gene>
<name>A0A0G4GW02_9ALVE</name>
<proteinExistence type="predicted"/>
<reference evidence="3" key="1">
    <citation type="submission" date="2014-11" db="EMBL/GenBank/DDBJ databases">
        <authorList>
            <person name="Otto D Thomas"/>
            <person name="Naeem Raeece"/>
        </authorList>
    </citation>
    <scope>NUCLEOTIDE SEQUENCE</scope>
</reference>
<feature type="compositionally biased region" description="Acidic residues" evidence="1">
    <location>
        <begin position="269"/>
        <end position="292"/>
    </location>
</feature>
<evidence type="ECO:0000313" key="3">
    <source>
        <dbReference type="EMBL" id="CEM35112.1"/>
    </source>
</evidence>
<dbReference type="PhylomeDB" id="A0A0G4GW02"/>
<organism evidence="3">
    <name type="scientific">Chromera velia CCMP2878</name>
    <dbReference type="NCBI Taxonomy" id="1169474"/>
    <lineage>
        <taxon>Eukaryota</taxon>
        <taxon>Sar</taxon>
        <taxon>Alveolata</taxon>
        <taxon>Colpodellida</taxon>
        <taxon>Chromeraceae</taxon>
        <taxon>Chromera</taxon>
    </lineage>
</organism>
<keyword evidence="2" id="KW-0732">Signal</keyword>
<feature type="signal peptide" evidence="2">
    <location>
        <begin position="1"/>
        <end position="19"/>
    </location>
</feature>
<evidence type="ECO:0000256" key="1">
    <source>
        <dbReference type="SAM" id="MobiDB-lite"/>
    </source>
</evidence>
<accession>A0A0G4GW02</accession>